<proteinExistence type="predicted"/>
<evidence type="ECO:0000313" key="1">
    <source>
        <dbReference type="EMBL" id="RUO55884.1"/>
    </source>
</evidence>
<dbReference type="AlphaFoldDB" id="A0A432Y4J7"/>
<dbReference type="Proteomes" id="UP000287649">
    <property type="component" value="Unassembled WGS sequence"/>
</dbReference>
<dbReference type="EMBL" id="PIPX01000001">
    <property type="protein sequence ID" value="RUO55884.1"/>
    <property type="molecule type" value="Genomic_DNA"/>
</dbReference>
<dbReference type="OrthoDB" id="5298591at2"/>
<dbReference type="InterPro" id="IPR007411">
    <property type="entry name" value="EpmC"/>
</dbReference>
<name>A0A432Y4J7_9GAMM</name>
<keyword evidence="2" id="KW-1185">Reference proteome</keyword>
<protein>
    <submittedName>
        <fullName evidence="1">Transporting ATPase</fullName>
    </submittedName>
</protein>
<dbReference type="RefSeq" id="WP_126770657.1">
    <property type="nucleotide sequence ID" value="NZ_PIPX01000001.1"/>
</dbReference>
<accession>A0A432Y4J7</accession>
<evidence type="ECO:0000313" key="2">
    <source>
        <dbReference type="Proteomes" id="UP000287649"/>
    </source>
</evidence>
<comment type="caution">
    <text evidence="1">The sequence shown here is derived from an EMBL/GenBank/DDBJ whole genome shotgun (WGS) entry which is preliminary data.</text>
</comment>
<gene>
    <name evidence="1" type="ORF">CWI70_03635</name>
</gene>
<reference evidence="2" key="1">
    <citation type="journal article" date="2018" name="Front. Microbiol.">
        <title>Genome-Based Analysis Reveals the Taxonomy and Diversity of the Family Idiomarinaceae.</title>
        <authorList>
            <person name="Liu Y."/>
            <person name="Lai Q."/>
            <person name="Shao Z."/>
        </authorList>
    </citation>
    <scope>NUCLEOTIDE SEQUENCE [LARGE SCALE GENOMIC DNA]</scope>
    <source>
        <strain evidence="2">PO-M2</strain>
    </source>
</reference>
<organism evidence="1 2">
    <name type="scientific">Pseudidiomarina homiensis</name>
    <dbReference type="NCBI Taxonomy" id="364198"/>
    <lineage>
        <taxon>Bacteria</taxon>
        <taxon>Pseudomonadati</taxon>
        <taxon>Pseudomonadota</taxon>
        <taxon>Gammaproteobacteria</taxon>
        <taxon>Alteromonadales</taxon>
        <taxon>Idiomarinaceae</taxon>
        <taxon>Pseudidiomarina</taxon>
    </lineage>
</organism>
<sequence>MSSKHYSTLIELFHRCFYQDYRTVLVAGDDEPWYRPAANATEDHQILFAHGFFASALHEVAHWCIAGARRRQLEDYGYWYEPDGRDASQQAQFEKVERKPQALEWLFSRCAGVPFQVSVDNLGGCEVNREAFTQAVHDQLCDYLASGLPVRAERFARLLAEHYGQPWPQLAELRAERNHIHELQGVA</sequence>
<dbReference type="Pfam" id="PF04315">
    <property type="entry name" value="EpmC"/>
    <property type="match status" value="1"/>
</dbReference>